<evidence type="ECO:0000313" key="2">
    <source>
        <dbReference type="EMBL" id="QHT36998.1"/>
    </source>
</evidence>
<feature type="region of interest" description="Disordered" evidence="1">
    <location>
        <begin position="226"/>
        <end position="250"/>
    </location>
</feature>
<name>A0A6C0F5R7_9ZZZZ</name>
<dbReference type="AlphaFoldDB" id="A0A6C0F5R7"/>
<proteinExistence type="predicted"/>
<evidence type="ECO:0000256" key="1">
    <source>
        <dbReference type="SAM" id="MobiDB-lite"/>
    </source>
</evidence>
<accession>A0A6C0F5R7</accession>
<dbReference type="EMBL" id="MN738789">
    <property type="protein sequence ID" value="QHT36998.1"/>
    <property type="molecule type" value="Genomic_DNA"/>
</dbReference>
<protein>
    <submittedName>
        <fullName evidence="2">Uncharacterized protein</fullName>
    </submittedName>
</protein>
<organism evidence="2">
    <name type="scientific">viral metagenome</name>
    <dbReference type="NCBI Taxonomy" id="1070528"/>
    <lineage>
        <taxon>unclassified sequences</taxon>
        <taxon>metagenomes</taxon>
        <taxon>organismal metagenomes</taxon>
    </lineage>
</organism>
<sequence length="250" mass="28430">MALNNKSPPGTPVRAIGYRNPSNLKKNMYALSASFASYILRYYQNGVMTPKELYDMYRYSFDMREIENKIRTIEYDEPPRLHKNNPMSFNTFKTMFIQDAILRPRPHSANASRGQVRRPPLRLNQSSITAPSAQPPRPHSANASRGQVRRPPLRLNQSSITAPSAQPPRPPRAPRAPRRAHSARVLGGKIAKTAAEVLMNKVNARRAAAPKAYKTLLKEGSYRRTQRLKKGGTWPRKPNELSRKYRTQLS</sequence>
<feature type="compositionally biased region" description="Pro residues" evidence="1">
    <location>
        <begin position="165"/>
        <end position="174"/>
    </location>
</feature>
<feature type="compositionally biased region" description="Polar residues" evidence="1">
    <location>
        <begin position="123"/>
        <end position="132"/>
    </location>
</feature>
<reference evidence="2" key="1">
    <citation type="journal article" date="2020" name="Nature">
        <title>Giant virus diversity and host interactions through global metagenomics.</title>
        <authorList>
            <person name="Schulz F."/>
            <person name="Roux S."/>
            <person name="Paez-Espino D."/>
            <person name="Jungbluth S."/>
            <person name="Walsh D.A."/>
            <person name="Denef V.J."/>
            <person name="McMahon K.D."/>
            <person name="Konstantinidis K.T."/>
            <person name="Eloe-Fadrosh E.A."/>
            <person name="Kyrpides N.C."/>
            <person name="Woyke T."/>
        </authorList>
    </citation>
    <scope>NUCLEOTIDE SEQUENCE</scope>
    <source>
        <strain evidence="2">GVMAG-S-ERX555967-131</strain>
    </source>
</reference>
<feature type="region of interest" description="Disordered" evidence="1">
    <location>
        <begin position="107"/>
        <end position="184"/>
    </location>
</feature>